<reference evidence="2" key="1">
    <citation type="journal article" date="2023" name="G3 (Bethesda)">
        <title>A reference genome for the long-term kleptoplast-retaining sea slug Elysia crispata morphotype clarki.</title>
        <authorList>
            <person name="Eastman K.E."/>
            <person name="Pendleton A.L."/>
            <person name="Shaikh M.A."/>
            <person name="Suttiyut T."/>
            <person name="Ogas R."/>
            <person name="Tomko P."/>
            <person name="Gavelis G."/>
            <person name="Widhalm J.R."/>
            <person name="Wisecaver J.H."/>
        </authorList>
    </citation>
    <scope>NUCLEOTIDE SEQUENCE</scope>
    <source>
        <strain evidence="2">ECLA1</strain>
    </source>
</reference>
<dbReference type="Proteomes" id="UP001283361">
    <property type="component" value="Unassembled WGS sequence"/>
</dbReference>
<accession>A0AAE0YAR2</accession>
<feature type="region of interest" description="Disordered" evidence="1">
    <location>
        <begin position="1309"/>
        <end position="1358"/>
    </location>
</feature>
<evidence type="ECO:0000313" key="3">
    <source>
        <dbReference type="Proteomes" id="UP001283361"/>
    </source>
</evidence>
<proteinExistence type="predicted"/>
<dbReference type="InterPro" id="IPR027417">
    <property type="entry name" value="P-loop_NTPase"/>
</dbReference>
<gene>
    <name evidence="2" type="ORF">RRG08_010030</name>
</gene>
<evidence type="ECO:0000313" key="2">
    <source>
        <dbReference type="EMBL" id="KAK3737984.1"/>
    </source>
</evidence>
<protein>
    <submittedName>
        <fullName evidence="2">Uncharacterized protein</fullName>
    </submittedName>
</protein>
<feature type="compositionally biased region" description="Polar residues" evidence="1">
    <location>
        <begin position="1462"/>
        <end position="1474"/>
    </location>
</feature>
<sequence>MGFGQRYPPTLRRPYRETIPNANVWKGEPAVNRRPRLDYRSNHESGITPSYLVHSQPLPIVPNGNLQTLPEGSYEAVISGSQAPQWNPVFPVCVPPVMHPSQDQYSPPGSYVQYIPVSVTPYPSLNLTESSSQQVFNSPHLVQPVPHVAVPNNFGIPKDVPPAFIGNGYSDATQAMPESQQNGAKYEMVWTGSHYAIQQSMHPNGTFQYAQQQQQPQIIPSHPNGVNHSQTLTQNNWSAPGPDMVRVTDSTNQQHLKYSQIHSELHELDTIKNLAFKFVEEYCPHISNTAYCQPPVLRSRHPDKASKQLVMGMESEQRVIGTFERYFAASHIPVFMLCHYPVTGFLQQHHKKEEDGKESSDPAPTSNRETVTLILVSHKFCVTAVTVSIISSNSDFSYIQRGVAKAAGHVAKCGRAVSSWLTSLNLAPDVREVLAFPNLRQSMMQRITRDKALQKSLSKVSLLHLDDLCAPFEEEWSTSALRHQFTEWMQKHVLYRPSSLSPIDVELFVGALLCPQLSRVDNMKNVLSLEPIPENPKYIEKEPTNAEDIGQLQLTINGVTMGFDEFMDNYVSCYYPNVETKTYRVPPLHFNIQSFKRGTDYLKGSEKRKRVGRAEKKKRSNGNPFTLEKQSSESDSEEDEISFYEEESDEEFMPSGRSYCWKAAPVTGRLHSSMNFNDDESSDSDDMSHRYRPSPIETVTLDSLPDHIVPQDFFEVYRNEKGHGKSGFDNFLKDQKNHPLPHLPVAATLRPASVSPQTNGAPMVLLTQSSKSRVSGKELPHLSSASPTAHAHIHASLNGFAHRQVEYSGQMASLGLRVHPISKPAAKRSPISREEAQALMLEDTSVLSDVMAKDARADEGENRVINAMELLGQNFGPMFIICSYQYNNYLNKLREEMFSKGEATRPTRAFGQIMRAEHDCLIFHKDIGVLVVCIKAIGDNFTDWNASEEQIMSSTAKILHKALKQLEREEAMIRHVTSDLKSRASLVCHSLVALPNMYRKQVDAALATDPDLAEKIYKLTYGRGTKSFLCLDELPNKNISVWDPPEESVFKKLLEWWKSLKSSLDSPQNAIDTKVYKHIIGRYCGLLSTVEVWSPNNPRVEVRSRSEAANLCAQRFSQVVLLPTQLQVLMSDHNRIYLYGPPGSGKTMLLILKAREWLLRGQIVILINSRWGSSDGYPYAYGILDRLKYMMTKDGVPHEHLIMINVDTSRFHHSLLSDVLPTRCVIVDEVTPATLPVIEHLSCLQVQNIWCAGLFLDRRPRTAHHFHAFKMERVMRCPPILQSLLKHTEKDAKFSAPYWDVYEEPSPKLSPSLKNMRKISGGRESDLGGEDSKKETSSDTGKQDDLSRKEETETQKLKYDADSVNERLAKLSVKSYNPIFLAKTDPELKTSPKPEELSSLISNKVLSGLPTDGPRPHIIDHELHNHIGLPSSCSACGKELADFLLSMVKSEFANDHSQDIWNGSGPVNDSSNKSAGILKNKPSLKGGDASRGKFRKSSSSGFNSGIFRKQNEVRTGATTMNSSAHGQSRMFDNRALTWSDVLIVTCDLSKNLPLLKYLQREGIPIEEMPSSRAARRIETSKDRQRLFVTTYREVIGLERALIVFVPSGRSDNDLGLQAEKDQFQELRNLSLRSCLQRYNEDDRRALWYMASRCLSDLVLLLP</sequence>
<name>A0AAE0YAR2_9GAST</name>
<dbReference type="SUPFAM" id="SSF52540">
    <property type="entry name" value="P-loop containing nucleoside triphosphate hydrolases"/>
    <property type="match status" value="1"/>
</dbReference>
<organism evidence="2 3">
    <name type="scientific">Elysia crispata</name>
    <name type="common">lettuce slug</name>
    <dbReference type="NCBI Taxonomy" id="231223"/>
    <lineage>
        <taxon>Eukaryota</taxon>
        <taxon>Metazoa</taxon>
        <taxon>Spiralia</taxon>
        <taxon>Lophotrochozoa</taxon>
        <taxon>Mollusca</taxon>
        <taxon>Gastropoda</taxon>
        <taxon>Heterobranchia</taxon>
        <taxon>Euthyneura</taxon>
        <taxon>Panpulmonata</taxon>
        <taxon>Sacoglossa</taxon>
        <taxon>Placobranchoidea</taxon>
        <taxon>Plakobranchidae</taxon>
        <taxon>Elysia</taxon>
    </lineage>
</organism>
<feature type="compositionally biased region" description="Basic and acidic residues" evidence="1">
    <location>
        <begin position="1321"/>
        <end position="1358"/>
    </location>
</feature>
<comment type="caution">
    <text evidence="2">The sequence shown here is derived from an EMBL/GenBank/DDBJ whole genome shotgun (WGS) entry which is preliminary data.</text>
</comment>
<feature type="region of interest" description="Disordered" evidence="1">
    <location>
        <begin position="603"/>
        <end position="640"/>
    </location>
</feature>
<feature type="compositionally biased region" description="Basic residues" evidence="1">
    <location>
        <begin position="606"/>
        <end position="620"/>
    </location>
</feature>
<feature type="region of interest" description="Disordered" evidence="1">
    <location>
        <begin position="1462"/>
        <end position="1505"/>
    </location>
</feature>
<keyword evidence="3" id="KW-1185">Reference proteome</keyword>
<evidence type="ECO:0000256" key="1">
    <source>
        <dbReference type="SAM" id="MobiDB-lite"/>
    </source>
</evidence>
<dbReference type="EMBL" id="JAWDGP010006608">
    <property type="protein sequence ID" value="KAK3737984.1"/>
    <property type="molecule type" value="Genomic_DNA"/>
</dbReference>